<dbReference type="EMBL" id="LR797233">
    <property type="protein sequence ID" value="CAB4194757.1"/>
    <property type="molecule type" value="Genomic_DNA"/>
</dbReference>
<accession>A0A6J5RKL5</accession>
<dbReference type="EMBL" id="LR796297">
    <property type="protein sequence ID" value="CAB4135403.1"/>
    <property type="molecule type" value="Genomic_DNA"/>
</dbReference>
<evidence type="ECO:0000313" key="2">
    <source>
        <dbReference type="EMBL" id="CAB4176298.1"/>
    </source>
</evidence>
<organism evidence="3">
    <name type="scientific">uncultured Caudovirales phage</name>
    <dbReference type="NCBI Taxonomy" id="2100421"/>
    <lineage>
        <taxon>Viruses</taxon>
        <taxon>Duplodnaviria</taxon>
        <taxon>Heunggongvirae</taxon>
        <taxon>Uroviricota</taxon>
        <taxon>Caudoviricetes</taxon>
        <taxon>Peduoviridae</taxon>
        <taxon>Maltschvirus</taxon>
        <taxon>Maltschvirus maltsch</taxon>
    </lineage>
</organism>
<evidence type="ECO:0000313" key="1">
    <source>
        <dbReference type="EMBL" id="CAB4135403.1"/>
    </source>
</evidence>
<evidence type="ECO:0000313" key="3">
    <source>
        <dbReference type="EMBL" id="CAB4194757.1"/>
    </source>
</evidence>
<sequence length="46" mass="5436">MSEYTHNDDMADLLWAKDQEIEVLKKALEYCNAELDRLEKEHARGL</sequence>
<reference evidence="3" key="1">
    <citation type="submission" date="2020-05" db="EMBL/GenBank/DDBJ databases">
        <authorList>
            <person name="Chiriac C."/>
            <person name="Salcher M."/>
            <person name="Ghai R."/>
            <person name="Kavagutti S V."/>
        </authorList>
    </citation>
    <scope>NUCLEOTIDE SEQUENCE</scope>
</reference>
<protein>
    <submittedName>
        <fullName evidence="3">Uncharacterized protein</fullName>
    </submittedName>
</protein>
<gene>
    <name evidence="3" type="ORF">UFOVP1265_11</name>
    <name evidence="1" type="ORF">UFOVP290_22</name>
    <name evidence="2" type="ORF">UFOVP982_22</name>
</gene>
<dbReference type="EMBL" id="LR796940">
    <property type="protein sequence ID" value="CAB4176298.1"/>
    <property type="molecule type" value="Genomic_DNA"/>
</dbReference>
<name>A0A6J5RKL5_9CAUD</name>
<proteinExistence type="predicted"/>